<evidence type="ECO:0000256" key="1">
    <source>
        <dbReference type="ARBA" id="ARBA00009986"/>
    </source>
</evidence>
<feature type="domain" description="Aldehyde dehydrogenase" evidence="7">
    <location>
        <begin position="14"/>
        <end position="483"/>
    </location>
</feature>
<dbReference type="Proteomes" id="UP001610446">
    <property type="component" value="Unassembled WGS sequence"/>
</dbReference>
<evidence type="ECO:0000256" key="3">
    <source>
        <dbReference type="ARBA" id="ARBA00024226"/>
    </source>
</evidence>
<dbReference type="Gene3D" id="3.40.309.10">
    <property type="entry name" value="Aldehyde Dehydrogenase, Chain A, domain 2"/>
    <property type="match status" value="1"/>
</dbReference>
<comment type="catalytic activity">
    <reaction evidence="4">
        <text>an aldehyde + NAD(+) + H2O = a carboxylate + NADH + 2 H(+)</text>
        <dbReference type="Rhea" id="RHEA:16185"/>
        <dbReference type="ChEBI" id="CHEBI:15377"/>
        <dbReference type="ChEBI" id="CHEBI:15378"/>
        <dbReference type="ChEBI" id="CHEBI:17478"/>
        <dbReference type="ChEBI" id="CHEBI:29067"/>
        <dbReference type="ChEBI" id="CHEBI:57540"/>
        <dbReference type="ChEBI" id="CHEBI:57945"/>
        <dbReference type="EC" id="1.2.1.3"/>
    </reaction>
</comment>
<comment type="similarity">
    <text evidence="1 6">Belongs to the aldehyde dehydrogenase family.</text>
</comment>
<dbReference type="PROSITE" id="PS00687">
    <property type="entry name" value="ALDEHYDE_DEHYDR_GLU"/>
    <property type="match status" value="1"/>
</dbReference>
<dbReference type="PANTHER" id="PTHR11699">
    <property type="entry name" value="ALDEHYDE DEHYDROGENASE-RELATED"/>
    <property type="match status" value="1"/>
</dbReference>
<evidence type="ECO:0000259" key="7">
    <source>
        <dbReference type="Pfam" id="PF00171"/>
    </source>
</evidence>
<evidence type="ECO:0000256" key="5">
    <source>
        <dbReference type="PROSITE-ProRule" id="PRU10007"/>
    </source>
</evidence>
<name>A0ABR4ILF4_9EURO</name>
<gene>
    <name evidence="8" type="ORF">BJY01DRAFT_261480</name>
</gene>
<dbReference type="InterPro" id="IPR029510">
    <property type="entry name" value="Ald_DH_CS_GLU"/>
</dbReference>
<comment type="caution">
    <text evidence="8">The sequence shown here is derived from an EMBL/GenBank/DDBJ whole genome shotgun (WGS) entry which is preliminary data.</text>
</comment>
<evidence type="ECO:0000313" key="8">
    <source>
        <dbReference type="EMBL" id="KAL2828607.1"/>
    </source>
</evidence>
<protein>
    <recommendedName>
        <fullName evidence="3">aldehyde dehydrogenase (NAD(+))</fullName>
        <ecNumber evidence="3">1.2.1.3</ecNumber>
    </recommendedName>
</protein>
<dbReference type="InterPro" id="IPR016162">
    <property type="entry name" value="Ald_DH_N"/>
</dbReference>
<keyword evidence="2 6" id="KW-0560">Oxidoreductase</keyword>
<dbReference type="InterPro" id="IPR016163">
    <property type="entry name" value="Ald_DH_C"/>
</dbReference>
<dbReference type="InterPro" id="IPR016161">
    <property type="entry name" value="Ald_DH/histidinol_DH"/>
</dbReference>
<organism evidence="8 9">
    <name type="scientific">Aspergillus pseudoustus</name>
    <dbReference type="NCBI Taxonomy" id="1810923"/>
    <lineage>
        <taxon>Eukaryota</taxon>
        <taxon>Fungi</taxon>
        <taxon>Dikarya</taxon>
        <taxon>Ascomycota</taxon>
        <taxon>Pezizomycotina</taxon>
        <taxon>Eurotiomycetes</taxon>
        <taxon>Eurotiomycetidae</taxon>
        <taxon>Eurotiales</taxon>
        <taxon>Aspergillaceae</taxon>
        <taxon>Aspergillus</taxon>
        <taxon>Aspergillus subgen. Nidulantes</taxon>
    </lineage>
</organism>
<sequence>MNPEGRLFINNKYVPSSTGDTLTVINPADDNTVTEQVQAASPSDVDHAVACAKEAFKTWKKTPSKQRAAIMLKFADILEKHVNEVAKLESIAMGAPITLARRVVAGQPAIWRYYAGLIGKLGGEVFPAEEGEEGGTSYYRLVNYEPLGVCAGIAAWNGTQLFASWKIAPAVAAGNTVLFKSSEKSPLGVLYLGGLFREAGFPPGVINLLSGAGKVGAQLASHMDIAKISFTGSTAVGRKIQIAAAQSNLKIVSLELGGKSASLVFADANLENAVLHNSHGFLFNNAQVCTACSRILVQEDIAPKFVLALQKAFADAAQLIGDPALPSTVLGPLADKAQRDRVAGFVERAKQQGIEVLAGGGSGHDDGQRGQFFTPTILLNPDTTSEVYTDEIFGPVAVVKTFKSEEEGIALANDTHYGLAGAIFTSDVSRALRVASQIEAGTVGVNSVPMLSNETPFGGWKQSGYGRESGMHGLRGYLQTRTVMINTKA</sequence>
<dbReference type="EC" id="1.2.1.3" evidence="3"/>
<dbReference type="SUPFAM" id="SSF53720">
    <property type="entry name" value="ALDH-like"/>
    <property type="match status" value="1"/>
</dbReference>
<keyword evidence="9" id="KW-1185">Reference proteome</keyword>
<evidence type="ECO:0000256" key="6">
    <source>
        <dbReference type="RuleBase" id="RU003345"/>
    </source>
</evidence>
<accession>A0ABR4ILF4</accession>
<dbReference type="Gene3D" id="3.40.605.10">
    <property type="entry name" value="Aldehyde Dehydrogenase, Chain A, domain 1"/>
    <property type="match status" value="1"/>
</dbReference>
<evidence type="ECO:0000256" key="2">
    <source>
        <dbReference type="ARBA" id="ARBA00023002"/>
    </source>
</evidence>
<evidence type="ECO:0000313" key="9">
    <source>
        <dbReference type="Proteomes" id="UP001610446"/>
    </source>
</evidence>
<dbReference type="InterPro" id="IPR015590">
    <property type="entry name" value="Aldehyde_DH_dom"/>
</dbReference>
<feature type="active site" evidence="5">
    <location>
        <position position="255"/>
    </location>
</feature>
<dbReference type="EMBL" id="JBFXLU010000356">
    <property type="protein sequence ID" value="KAL2828607.1"/>
    <property type="molecule type" value="Genomic_DNA"/>
</dbReference>
<dbReference type="Pfam" id="PF00171">
    <property type="entry name" value="Aldedh"/>
    <property type="match status" value="1"/>
</dbReference>
<reference evidence="8 9" key="1">
    <citation type="submission" date="2024-07" db="EMBL/GenBank/DDBJ databases">
        <title>Section-level genome sequencing and comparative genomics of Aspergillus sections Usti and Cavernicolus.</title>
        <authorList>
            <consortium name="Lawrence Berkeley National Laboratory"/>
            <person name="Nybo J.L."/>
            <person name="Vesth T.C."/>
            <person name="Theobald S."/>
            <person name="Frisvad J.C."/>
            <person name="Larsen T.O."/>
            <person name="Kjaerboelling I."/>
            <person name="Rothschild-Mancinelli K."/>
            <person name="Lyhne E.K."/>
            <person name="Kogle M.E."/>
            <person name="Barry K."/>
            <person name="Clum A."/>
            <person name="Na H."/>
            <person name="Ledsgaard L."/>
            <person name="Lin J."/>
            <person name="Lipzen A."/>
            <person name="Kuo A."/>
            <person name="Riley R."/>
            <person name="Mondo S."/>
            <person name="Labutti K."/>
            <person name="Haridas S."/>
            <person name="Pangalinan J."/>
            <person name="Salamov A.A."/>
            <person name="Simmons B.A."/>
            <person name="Magnuson J.K."/>
            <person name="Chen J."/>
            <person name="Drula E."/>
            <person name="Henrissat B."/>
            <person name="Wiebenga A."/>
            <person name="Lubbers R.J."/>
            <person name="Gomes A.C."/>
            <person name="Makela M.R."/>
            <person name="Stajich J."/>
            <person name="Grigoriev I.V."/>
            <person name="Mortensen U.H."/>
            <person name="De Vries R.P."/>
            <person name="Baker S.E."/>
            <person name="Andersen M.R."/>
        </authorList>
    </citation>
    <scope>NUCLEOTIDE SEQUENCE [LARGE SCALE GENOMIC DNA]</scope>
    <source>
        <strain evidence="8 9">CBS 123904</strain>
    </source>
</reference>
<proteinExistence type="inferred from homology"/>
<evidence type="ECO:0000256" key="4">
    <source>
        <dbReference type="ARBA" id="ARBA00049194"/>
    </source>
</evidence>